<evidence type="ECO:0000313" key="3">
    <source>
        <dbReference type="Proteomes" id="UP000509241"/>
    </source>
</evidence>
<evidence type="ECO:0000313" key="2">
    <source>
        <dbReference type="EMBL" id="QLG50486.1"/>
    </source>
</evidence>
<dbReference type="RefSeq" id="WP_179263034.1">
    <property type="nucleotide sequence ID" value="NZ_CP058601.1"/>
</dbReference>
<name>A0A7D5GV19_9EURY</name>
<proteinExistence type="predicted"/>
<feature type="transmembrane region" description="Helical" evidence="1">
    <location>
        <begin position="65"/>
        <end position="83"/>
    </location>
</feature>
<dbReference type="AlphaFoldDB" id="A0A7D5GV19"/>
<sequence length="111" mass="11654">MTAHLALARHQTAAMIVGSIVIIGAGLATMVEPALQPLSVVAVGTVIGFAVLAPYLPIVDIGHPPMSLVGIFIGSIGIFGIITELGPTVLMWVYILGGIGMILEEQIRRRR</sequence>
<reference evidence="2 3" key="1">
    <citation type="submission" date="2020-07" db="EMBL/GenBank/DDBJ databases">
        <authorList>
            <person name="Cui H."/>
        </authorList>
    </citation>
    <scope>NUCLEOTIDE SEQUENCE [LARGE SCALE GENOMIC DNA]</scope>
    <source>
        <strain evidence="2 3">YPL8</strain>
    </source>
</reference>
<protein>
    <submittedName>
        <fullName evidence="2">Uncharacterized protein</fullName>
    </submittedName>
</protein>
<feature type="transmembrane region" description="Helical" evidence="1">
    <location>
        <begin position="89"/>
        <end position="107"/>
    </location>
</feature>
<keyword evidence="1" id="KW-0472">Membrane</keyword>
<dbReference type="EMBL" id="CP058601">
    <property type="protein sequence ID" value="QLG50486.1"/>
    <property type="molecule type" value="Genomic_DNA"/>
</dbReference>
<keyword evidence="1" id="KW-1133">Transmembrane helix</keyword>
<evidence type="ECO:0000256" key="1">
    <source>
        <dbReference type="SAM" id="Phobius"/>
    </source>
</evidence>
<dbReference type="OrthoDB" id="384533at2157"/>
<organism evidence="2 3">
    <name type="scientific">Natrinema halophilum</name>
    <dbReference type="NCBI Taxonomy" id="1699371"/>
    <lineage>
        <taxon>Archaea</taxon>
        <taxon>Methanobacteriati</taxon>
        <taxon>Methanobacteriota</taxon>
        <taxon>Stenosarchaea group</taxon>
        <taxon>Halobacteria</taxon>
        <taxon>Halobacteriales</taxon>
        <taxon>Natrialbaceae</taxon>
        <taxon>Natrinema</taxon>
    </lineage>
</organism>
<feature type="transmembrane region" description="Helical" evidence="1">
    <location>
        <begin position="37"/>
        <end position="58"/>
    </location>
</feature>
<keyword evidence="1" id="KW-0812">Transmembrane</keyword>
<gene>
    <name evidence="2" type="ORF">HYG82_17345</name>
</gene>
<keyword evidence="3" id="KW-1185">Reference proteome</keyword>
<feature type="transmembrane region" description="Helical" evidence="1">
    <location>
        <begin position="12"/>
        <end position="31"/>
    </location>
</feature>
<accession>A0A7D5GV19</accession>
<dbReference type="GeneID" id="56035094"/>
<dbReference type="Proteomes" id="UP000509241">
    <property type="component" value="Chromosome"/>
</dbReference>
<dbReference type="KEGG" id="haly:HYG82_17345"/>